<protein>
    <submittedName>
        <fullName evidence="4">Transporter family protein</fullName>
    </submittedName>
</protein>
<feature type="transmembrane region" description="Helical" evidence="2">
    <location>
        <begin position="189"/>
        <end position="210"/>
    </location>
</feature>
<dbReference type="RefSeq" id="WP_184451965.1">
    <property type="nucleotide sequence ID" value="NZ_JACHMK010000001.1"/>
</dbReference>
<gene>
    <name evidence="4" type="ORF">HD592_000734</name>
</gene>
<keyword evidence="2" id="KW-1133">Transmembrane helix</keyword>
<name>A0A923E5Z1_9ACTO</name>
<keyword evidence="5" id="KW-1185">Reference proteome</keyword>
<feature type="transmembrane region" description="Helical" evidence="2">
    <location>
        <begin position="222"/>
        <end position="240"/>
    </location>
</feature>
<comment type="similarity">
    <text evidence="1">Belongs to the EamA transporter family.</text>
</comment>
<evidence type="ECO:0000256" key="1">
    <source>
        <dbReference type="ARBA" id="ARBA00007362"/>
    </source>
</evidence>
<dbReference type="PANTHER" id="PTHR22911">
    <property type="entry name" value="ACYL-MALONYL CONDENSING ENZYME-RELATED"/>
    <property type="match status" value="1"/>
</dbReference>
<dbReference type="Gene3D" id="1.10.3730.20">
    <property type="match status" value="2"/>
</dbReference>
<keyword evidence="2" id="KW-0472">Membrane</keyword>
<organism evidence="4 5">
    <name type="scientific">Schaalia hyovaginalis</name>
    <dbReference type="NCBI Taxonomy" id="29316"/>
    <lineage>
        <taxon>Bacteria</taxon>
        <taxon>Bacillati</taxon>
        <taxon>Actinomycetota</taxon>
        <taxon>Actinomycetes</taxon>
        <taxon>Actinomycetales</taxon>
        <taxon>Actinomycetaceae</taxon>
        <taxon>Schaalia</taxon>
    </lineage>
</organism>
<reference evidence="4" key="1">
    <citation type="submission" date="2020-08" db="EMBL/GenBank/DDBJ databases">
        <title>Sequencing the genomes of 1000 actinobacteria strains.</title>
        <authorList>
            <person name="Klenk H.-P."/>
        </authorList>
    </citation>
    <scope>NUCLEOTIDE SEQUENCE</scope>
    <source>
        <strain evidence="4">DSM 10695</strain>
    </source>
</reference>
<dbReference type="Pfam" id="PF00892">
    <property type="entry name" value="EamA"/>
    <property type="match status" value="2"/>
</dbReference>
<dbReference type="SUPFAM" id="SSF103481">
    <property type="entry name" value="Multidrug resistance efflux transporter EmrE"/>
    <property type="match status" value="2"/>
</dbReference>
<feature type="domain" description="EamA" evidence="3">
    <location>
        <begin position="3"/>
        <end position="135"/>
    </location>
</feature>
<dbReference type="GO" id="GO:0016020">
    <property type="term" value="C:membrane"/>
    <property type="evidence" value="ECO:0007669"/>
    <property type="project" value="InterPro"/>
</dbReference>
<evidence type="ECO:0000259" key="3">
    <source>
        <dbReference type="Pfam" id="PF00892"/>
    </source>
</evidence>
<feature type="domain" description="EamA" evidence="3">
    <location>
        <begin position="159"/>
        <end position="293"/>
    </location>
</feature>
<dbReference type="PANTHER" id="PTHR22911:SF137">
    <property type="entry name" value="SOLUTE CARRIER FAMILY 35 MEMBER G2-RELATED"/>
    <property type="match status" value="1"/>
</dbReference>
<evidence type="ECO:0000313" key="4">
    <source>
        <dbReference type="EMBL" id="MBB6334169.1"/>
    </source>
</evidence>
<dbReference type="EMBL" id="JACHMK010000001">
    <property type="protein sequence ID" value="MBB6334169.1"/>
    <property type="molecule type" value="Genomic_DNA"/>
</dbReference>
<comment type="caution">
    <text evidence="4">The sequence shown here is derived from an EMBL/GenBank/DDBJ whole genome shotgun (WGS) entry which is preliminary data.</text>
</comment>
<evidence type="ECO:0000256" key="2">
    <source>
        <dbReference type="SAM" id="Phobius"/>
    </source>
</evidence>
<feature type="transmembrane region" description="Helical" evidence="2">
    <location>
        <begin position="6"/>
        <end position="24"/>
    </location>
</feature>
<proteinExistence type="inferred from homology"/>
<accession>A0A923E5Z1</accession>
<feature type="transmembrane region" description="Helical" evidence="2">
    <location>
        <begin position="160"/>
        <end position="177"/>
    </location>
</feature>
<keyword evidence="2" id="KW-0812">Transmembrane</keyword>
<dbReference type="AlphaFoldDB" id="A0A923E5Z1"/>
<sequence length="295" mass="30280">MWALDAALSALFAGLTSILAKLGVRSTDSDVATALRTAIVLVLAWVVSVLSGTVSGIGAIPASAWGFLIASGAATGASWICYFHALAKGPVSAVTPIDKASTPLTVILAFLLLGESASPLKVLALVAYFAGALLMLPAAQPSDPGVAPPSEPHGGPFNSWLLWAIGSAVFAALTSILGKVGVEGVPSDLATAIRTCVVVVLAFAIVIGRGKWRFVRAIDRRELGFLIASGLATGASWLFFYRALRIGPAHGVVPIDKLSFLVSLVFARVVLGERLSSRARAGLVLAVASTVALAL</sequence>
<dbReference type="InterPro" id="IPR037185">
    <property type="entry name" value="EmrE-like"/>
</dbReference>
<dbReference type="Proteomes" id="UP000617426">
    <property type="component" value="Unassembled WGS sequence"/>
</dbReference>
<dbReference type="InterPro" id="IPR000620">
    <property type="entry name" value="EamA_dom"/>
</dbReference>
<evidence type="ECO:0000313" key="5">
    <source>
        <dbReference type="Proteomes" id="UP000617426"/>
    </source>
</evidence>
<feature type="transmembrane region" description="Helical" evidence="2">
    <location>
        <begin position="64"/>
        <end position="85"/>
    </location>
</feature>
<feature type="transmembrane region" description="Helical" evidence="2">
    <location>
        <begin position="36"/>
        <end position="58"/>
    </location>
</feature>